<evidence type="ECO:0000256" key="1">
    <source>
        <dbReference type="SAM" id="Phobius"/>
    </source>
</evidence>
<sequence>MIALLTLIGSALVLGLLLGVAVGRLAGLPRTRLAAASAFALVLAVAVAGGLSVAGLVPGQPGLWIEITALVLGAYLIGAGFGAMSVR</sequence>
<dbReference type="RefSeq" id="WP_091971750.1">
    <property type="nucleotide sequence ID" value="NZ_FOPM01000010.1"/>
</dbReference>
<keyword evidence="1" id="KW-0472">Membrane</keyword>
<protein>
    <recommendedName>
        <fullName evidence="4">Major facilitator superfamily (MFS) profile domain-containing protein</fullName>
    </recommendedName>
</protein>
<reference evidence="3" key="1">
    <citation type="submission" date="2016-10" db="EMBL/GenBank/DDBJ databases">
        <authorList>
            <person name="Varghese N."/>
            <person name="Submissions S."/>
        </authorList>
    </citation>
    <scope>NUCLEOTIDE SEQUENCE [LARGE SCALE GENOMIC DNA]</scope>
    <source>
        <strain evidence="3">Gh-105</strain>
    </source>
</reference>
<name>A0A1I2UGD7_9HYPH</name>
<evidence type="ECO:0000313" key="2">
    <source>
        <dbReference type="EMBL" id="SFG76073.1"/>
    </source>
</evidence>
<keyword evidence="3" id="KW-1185">Reference proteome</keyword>
<feature type="transmembrane region" description="Helical" evidence="1">
    <location>
        <begin position="33"/>
        <end position="56"/>
    </location>
</feature>
<accession>A0A1I2UGD7</accession>
<proteinExistence type="predicted"/>
<organism evidence="2 3">
    <name type="scientific">Methylobacterium gossipiicola</name>
    <dbReference type="NCBI Taxonomy" id="582675"/>
    <lineage>
        <taxon>Bacteria</taxon>
        <taxon>Pseudomonadati</taxon>
        <taxon>Pseudomonadota</taxon>
        <taxon>Alphaproteobacteria</taxon>
        <taxon>Hyphomicrobiales</taxon>
        <taxon>Methylobacteriaceae</taxon>
        <taxon>Methylobacterium</taxon>
    </lineage>
</organism>
<dbReference type="EMBL" id="FOPM01000010">
    <property type="protein sequence ID" value="SFG76073.1"/>
    <property type="molecule type" value="Genomic_DNA"/>
</dbReference>
<evidence type="ECO:0000313" key="3">
    <source>
        <dbReference type="Proteomes" id="UP000199229"/>
    </source>
</evidence>
<feature type="transmembrane region" description="Helical" evidence="1">
    <location>
        <begin position="63"/>
        <end position="84"/>
    </location>
</feature>
<keyword evidence="1" id="KW-1133">Transmembrane helix</keyword>
<dbReference type="STRING" id="582675.SAMN05192565_11062"/>
<evidence type="ECO:0008006" key="4">
    <source>
        <dbReference type="Google" id="ProtNLM"/>
    </source>
</evidence>
<dbReference type="AlphaFoldDB" id="A0A1I2UGD7"/>
<keyword evidence="1" id="KW-0812">Transmembrane</keyword>
<gene>
    <name evidence="2" type="ORF">SAMN05192565_11062</name>
</gene>
<dbReference type="Proteomes" id="UP000199229">
    <property type="component" value="Unassembled WGS sequence"/>
</dbReference>